<dbReference type="InterPro" id="IPR011042">
    <property type="entry name" value="6-blade_b-propeller_TolB-like"/>
</dbReference>
<keyword evidence="3" id="KW-0862">Zinc</keyword>
<sequence length="301" mass="33407">MYTAWFEVFDPRFERLILSNVHVDTLFSGGRWLEGPVYVPASRHLLFSDIPNNRVMRYNECDDSISVFQSPSNFSNGHTLDAQGRVVSCEHLMRRVTRTEHSGDITVIADRFDGKRLNSPNDVVVGRDGAIWFTDPTYGIATEYEGSRSESEIGSSNVYRIDADGSISLVADGFVQPNGLCFSRDERVLYIADSGARPGQLLAFEVVEGRSLTNRRLLRECEIGIYDGFRVDRDGNIWTSAGDGVHCLSADGTLLGKIKLPEAVANVCFGGPNFNRLYICATRTLFAVYLNTTSPHESEAA</sequence>
<feature type="binding site" evidence="3">
    <location>
        <position position="178"/>
    </location>
    <ligand>
        <name>a divalent metal cation</name>
        <dbReference type="ChEBI" id="CHEBI:60240"/>
    </ligand>
</feature>
<evidence type="ECO:0000256" key="1">
    <source>
        <dbReference type="ARBA" id="ARBA00022801"/>
    </source>
</evidence>
<keyword evidence="3" id="KW-0479">Metal-binding</keyword>
<comment type="cofactor">
    <cofactor evidence="3">
        <name>Zn(2+)</name>
        <dbReference type="ChEBI" id="CHEBI:29105"/>
    </cofactor>
    <text evidence="3">Binds 1 divalent metal cation per subunit.</text>
</comment>
<proteinExistence type="predicted"/>
<feature type="binding site" evidence="3">
    <location>
        <position position="34"/>
    </location>
    <ligand>
        <name>a divalent metal cation</name>
        <dbReference type="ChEBI" id="CHEBI:60240"/>
    </ligand>
</feature>
<dbReference type="SUPFAM" id="SSF63829">
    <property type="entry name" value="Calcium-dependent phosphotriesterase"/>
    <property type="match status" value="1"/>
</dbReference>
<evidence type="ECO:0000313" key="5">
    <source>
        <dbReference type="EMBL" id="NGN41724.1"/>
    </source>
</evidence>
<dbReference type="GO" id="GO:0016787">
    <property type="term" value="F:hydrolase activity"/>
    <property type="evidence" value="ECO:0007669"/>
    <property type="project" value="UniProtKB-KW"/>
</dbReference>
<evidence type="ECO:0000256" key="3">
    <source>
        <dbReference type="PIRSR" id="PIRSR605511-2"/>
    </source>
</evidence>
<dbReference type="RefSeq" id="WP_165117416.1">
    <property type="nucleotide sequence ID" value="NZ_JAAKZG010000004.1"/>
</dbReference>
<dbReference type="PANTHER" id="PTHR47572">
    <property type="entry name" value="LIPOPROTEIN-RELATED"/>
    <property type="match status" value="1"/>
</dbReference>
<dbReference type="Proteomes" id="UP000481252">
    <property type="component" value="Unassembled WGS sequence"/>
</dbReference>
<dbReference type="PRINTS" id="PR01790">
    <property type="entry name" value="SMP30FAMILY"/>
</dbReference>
<evidence type="ECO:0000313" key="6">
    <source>
        <dbReference type="Proteomes" id="UP000481252"/>
    </source>
</evidence>
<dbReference type="GO" id="GO:0046872">
    <property type="term" value="F:metal ion binding"/>
    <property type="evidence" value="ECO:0007669"/>
    <property type="project" value="UniProtKB-KW"/>
</dbReference>
<dbReference type="PANTHER" id="PTHR47572:SF4">
    <property type="entry name" value="LACTONASE DRP35"/>
    <property type="match status" value="1"/>
</dbReference>
<feature type="binding site" evidence="3">
    <location>
        <position position="121"/>
    </location>
    <ligand>
        <name>substrate</name>
    </ligand>
</feature>
<evidence type="ECO:0000256" key="2">
    <source>
        <dbReference type="PIRSR" id="PIRSR605511-1"/>
    </source>
</evidence>
<feature type="domain" description="SMP-30/Gluconolactonase/LRE-like region" evidence="4">
    <location>
        <begin position="34"/>
        <end position="281"/>
    </location>
</feature>
<feature type="binding site" evidence="3">
    <location>
        <position position="227"/>
    </location>
    <ligand>
        <name>a divalent metal cation</name>
        <dbReference type="ChEBI" id="CHEBI:60240"/>
    </ligand>
</feature>
<name>A0A7C9V6R3_9HYPH</name>
<dbReference type="AlphaFoldDB" id="A0A7C9V6R3"/>
<accession>A0A7C9V6R3</accession>
<protein>
    <submittedName>
        <fullName evidence="5">SMP-30/gluconolactonase/LRE family protein</fullName>
    </submittedName>
</protein>
<keyword evidence="6" id="KW-1185">Reference proteome</keyword>
<dbReference type="Gene3D" id="2.120.10.30">
    <property type="entry name" value="TolB, C-terminal domain"/>
    <property type="match status" value="1"/>
</dbReference>
<gene>
    <name evidence="5" type="ORF">G6N74_11645</name>
</gene>
<feature type="active site" description="Proton donor/acceptor" evidence="2">
    <location>
        <position position="227"/>
    </location>
</feature>
<dbReference type="Pfam" id="PF08450">
    <property type="entry name" value="SGL"/>
    <property type="match status" value="1"/>
</dbReference>
<comment type="caution">
    <text evidence="5">The sequence shown here is derived from an EMBL/GenBank/DDBJ whole genome shotgun (WGS) entry which is preliminary data.</text>
</comment>
<organism evidence="5 6">
    <name type="scientific">Mesorhizobium zhangyense</name>
    <dbReference type="NCBI Taxonomy" id="1776730"/>
    <lineage>
        <taxon>Bacteria</taxon>
        <taxon>Pseudomonadati</taxon>
        <taxon>Pseudomonadota</taxon>
        <taxon>Alphaproteobacteria</taxon>
        <taxon>Hyphomicrobiales</taxon>
        <taxon>Phyllobacteriaceae</taxon>
        <taxon>Mesorhizobium</taxon>
    </lineage>
</organism>
<evidence type="ECO:0000259" key="4">
    <source>
        <dbReference type="Pfam" id="PF08450"/>
    </source>
</evidence>
<keyword evidence="1" id="KW-0378">Hydrolase</keyword>
<dbReference type="InterPro" id="IPR005511">
    <property type="entry name" value="SMP-30"/>
</dbReference>
<dbReference type="EMBL" id="JAAKZG010000004">
    <property type="protein sequence ID" value="NGN41724.1"/>
    <property type="molecule type" value="Genomic_DNA"/>
</dbReference>
<dbReference type="InterPro" id="IPR013658">
    <property type="entry name" value="SGL"/>
</dbReference>
<dbReference type="InterPro" id="IPR051262">
    <property type="entry name" value="SMP-30/CGR1_Lactonase"/>
</dbReference>
<reference evidence="5 6" key="1">
    <citation type="submission" date="2020-02" db="EMBL/GenBank/DDBJ databases">
        <title>Genome sequence of the type strain CGMCC 1.15528 of Mesorhizobium zhangyense.</title>
        <authorList>
            <person name="Gao J."/>
            <person name="Sun J."/>
        </authorList>
    </citation>
    <scope>NUCLEOTIDE SEQUENCE [LARGE SCALE GENOMIC DNA]</scope>
    <source>
        <strain evidence="5 6">CGMCC 1.15528</strain>
    </source>
</reference>